<comment type="similarity">
    <text evidence="1 2">Belongs to the MINDY deubiquitinase family. FAM188 subfamily.</text>
</comment>
<keyword evidence="2" id="KW-0833">Ubl conjugation pathway</keyword>
<dbReference type="GO" id="GO:0004843">
    <property type="term" value="F:cysteine-type deubiquitinase activity"/>
    <property type="evidence" value="ECO:0007669"/>
    <property type="project" value="UniProtKB-UniRule"/>
</dbReference>
<dbReference type="OrthoDB" id="10263628at2759"/>
<keyword evidence="2" id="KW-0378">Hydrolase</keyword>
<evidence type="ECO:0000259" key="4">
    <source>
        <dbReference type="SMART" id="SM01174"/>
    </source>
</evidence>
<keyword evidence="6" id="KW-1185">Reference proteome</keyword>
<feature type="region of interest" description="Disordered" evidence="3">
    <location>
        <begin position="1"/>
        <end position="78"/>
    </location>
</feature>
<keyword evidence="2" id="KW-0788">Thiol protease</keyword>
<dbReference type="GO" id="GO:0071108">
    <property type="term" value="P:protein K48-linked deubiquitination"/>
    <property type="evidence" value="ECO:0007669"/>
    <property type="project" value="InterPro"/>
</dbReference>
<evidence type="ECO:0000313" key="5">
    <source>
        <dbReference type="EMBL" id="CAG7838531.1"/>
    </source>
</evidence>
<dbReference type="EMBL" id="CAJVCH010571790">
    <property type="protein sequence ID" value="CAG7838531.1"/>
    <property type="molecule type" value="Genomic_DNA"/>
</dbReference>
<dbReference type="InterPro" id="IPR039785">
    <property type="entry name" value="MINY3/4"/>
</dbReference>
<protein>
    <recommendedName>
        <fullName evidence="2">Ubiquitin carboxyl-terminal hydrolase MINDY</fullName>
        <ecNumber evidence="2">3.4.19.12</ecNumber>
    </recommendedName>
</protein>
<dbReference type="GO" id="GO:1990380">
    <property type="term" value="F:K48-linked deubiquitinase activity"/>
    <property type="evidence" value="ECO:0007669"/>
    <property type="project" value="UniProtKB-UniRule"/>
</dbReference>
<feature type="domain" description="Deubiquitinating enzyme MINDY-3/4 conserved" evidence="4">
    <location>
        <begin position="207"/>
        <end position="585"/>
    </location>
</feature>
<evidence type="ECO:0000256" key="3">
    <source>
        <dbReference type="SAM" id="MobiDB-lite"/>
    </source>
</evidence>
<accession>A0A8J2Q7N9</accession>
<dbReference type="EC" id="3.4.19.12" evidence="2"/>
<comment type="caution">
    <text evidence="5">The sequence shown here is derived from an EMBL/GenBank/DDBJ whole genome shotgun (WGS) entry which is preliminary data.</text>
</comment>
<dbReference type="SMART" id="SM01174">
    <property type="entry name" value="DUF4205"/>
    <property type="match status" value="1"/>
</dbReference>
<evidence type="ECO:0000256" key="1">
    <source>
        <dbReference type="ARBA" id="ARBA00011074"/>
    </source>
</evidence>
<evidence type="ECO:0000313" key="6">
    <source>
        <dbReference type="Proteomes" id="UP000708208"/>
    </source>
</evidence>
<name>A0A8J2Q7N9_9HEXA</name>
<reference evidence="5" key="1">
    <citation type="submission" date="2021-06" db="EMBL/GenBank/DDBJ databases">
        <authorList>
            <person name="Hodson N. C."/>
            <person name="Mongue J. A."/>
            <person name="Jaron S. K."/>
        </authorList>
    </citation>
    <scope>NUCLEOTIDE SEQUENCE</scope>
</reference>
<dbReference type="GO" id="GO:0006508">
    <property type="term" value="P:proteolysis"/>
    <property type="evidence" value="ECO:0007669"/>
    <property type="project" value="UniProtKB-KW"/>
</dbReference>
<proteinExistence type="inferred from homology"/>
<gene>
    <name evidence="5" type="ORF">AFUS01_LOCUS47496</name>
</gene>
<dbReference type="Proteomes" id="UP000708208">
    <property type="component" value="Unassembled WGS sequence"/>
</dbReference>
<dbReference type="PANTHER" id="PTHR12473">
    <property type="entry name" value="UBIQUITIN CARBOXYL-TERMINAL HYDROLASE MINDY-4-RELATED"/>
    <property type="match status" value="1"/>
</dbReference>
<keyword evidence="2" id="KW-0645">Protease</keyword>
<feature type="compositionally biased region" description="Polar residues" evidence="3">
    <location>
        <begin position="12"/>
        <end position="33"/>
    </location>
</feature>
<dbReference type="AlphaFoldDB" id="A0A8J2Q7N9"/>
<dbReference type="InterPro" id="IPR025257">
    <property type="entry name" value="MINDY-3/4_CD"/>
</dbReference>
<feature type="region of interest" description="Disordered" evidence="3">
    <location>
        <begin position="168"/>
        <end position="192"/>
    </location>
</feature>
<dbReference type="Pfam" id="PF13898">
    <property type="entry name" value="MINDY-3_4_CD"/>
    <property type="match status" value="1"/>
</dbReference>
<dbReference type="PANTHER" id="PTHR12473:SF8">
    <property type="entry name" value="UBIQUITIN CARBOXYL-TERMINAL HYDROLASE MINDY-4-RELATED"/>
    <property type="match status" value="1"/>
</dbReference>
<organism evidence="5 6">
    <name type="scientific">Allacma fusca</name>
    <dbReference type="NCBI Taxonomy" id="39272"/>
    <lineage>
        <taxon>Eukaryota</taxon>
        <taxon>Metazoa</taxon>
        <taxon>Ecdysozoa</taxon>
        <taxon>Arthropoda</taxon>
        <taxon>Hexapoda</taxon>
        <taxon>Collembola</taxon>
        <taxon>Symphypleona</taxon>
        <taxon>Sminthuridae</taxon>
        <taxon>Allacma</taxon>
    </lineage>
</organism>
<sequence>MNPMFTRRNRSMAISSQQHNNGQKSGLITNPSRPANPEDSQVERLSPDLSPEGSSNLNFGDRYEDSGHRPTRKLGGTAATATKVNSAASFAQNLLASKQNMLAQVSLTPEENLERQGSNGEDSAHQDSTFFVKDPTKIERRGVSEGQIHLRDIEDEDFEFGEVTPEETECISRQHPPGNGNMSGRRFGGDGRPQIKVMDTQMYRDLKMATVGPNGSFQEGWLNQGFNFDTQVPYGLVQKRGGPCGVLAVVQALVLRNLIFGTPYCEDDDIPLPDPSIMFNATEPMSLRMLNYRKSKALVCALTEIVWRCANVGKKALEVETPSASLCDFSIVRAEHETGSAVVCFSGASIGSEYRTFEQMTHLKNYIHVNLAKFDCVTLVYSAVLSRGIDNVQEDLDFPNCPLIVSHGYCSQELVNLLTIGKAISNVFDNQVSLDEKILKGIESRSDIGLLSLFEHYDSCQVGNFLKCPKFPLWIVCSESHFSLLFSTDMALVLEPPLDKFELYYYDGLARQHNHIKLTIEINRTGRALVPKRRPDHLRIQAGSSAASFNNNNNNNNDGDDDELVPPIDKCIRTKWRNAHVDWNETEPIL</sequence>
<comment type="catalytic activity">
    <reaction evidence="2">
        <text>Thiol-dependent hydrolysis of ester, thioester, amide, peptide and isopeptide bonds formed by the C-terminal Gly of ubiquitin (a 76-residue protein attached to proteins as an intracellular targeting signal).</text>
        <dbReference type="EC" id="3.4.19.12"/>
    </reaction>
</comment>
<evidence type="ECO:0000256" key="2">
    <source>
        <dbReference type="RuleBase" id="RU367088"/>
    </source>
</evidence>
<comment type="function">
    <text evidence="2">Hydrolase that can remove 'Lys-48'-linked conjugated ubiquitin from proteins.</text>
</comment>
<feature type="region of interest" description="Disordered" evidence="3">
    <location>
        <begin position="544"/>
        <end position="564"/>
    </location>
</feature>